<reference evidence="5 6" key="1">
    <citation type="submission" date="2023-10" db="EMBL/GenBank/DDBJ databases">
        <title>Two novel species belonging to the OM43/NOR5 clade.</title>
        <authorList>
            <person name="Park M."/>
        </authorList>
    </citation>
    <scope>NUCLEOTIDE SEQUENCE [LARGE SCALE GENOMIC DNA]</scope>
    <source>
        <strain evidence="5 6">IMCC43200</strain>
    </source>
</reference>
<keyword evidence="3" id="KW-0325">Glycoprotein</keyword>
<dbReference type="Pfam" id="PF14312">
    <property type="entry name" value="FG-GAP_2"/>
    <property type="match status" value="7"/>
</dbReference>
<feature type="chain" id="PRO_5045348347" description="FG-GAP repeat-containing protein" evidence="4">
    <location>
        <begin position="24"/>
        <end position="694"/>
    </location>
</feature>
<dbReference type="InterPro" id="IPR028994">
    <property type="entry name" value="Integrin_alpha_N"/>
</dbReference>
<evidence type="ECO:0000256" key="4">
    <source>
        <dbReference type="SAM" id="SignalP"/>
    </source>
</evidence>
<evidence type="ECO:0000256" key="2">
    <source>
        <dbReference type="ARBA" id="ARBA00022737"/>
    </source>
</evidence>
<evidence type="ECO:0000256" key="1">
    <source>
        <dbReference type="ARBA" id="ARBA00022729"/>
    </source>
</evidence>
<dbReference type="Gene3D" id="2.130.10.130">
    <property type="entry name" value="Integrin alpha, N-terminal"/>
    <property type="match status" value="2"/>
</dbReference>
<dbReference type="EMBL" id="CP136864">
    <property type="protein sequence ID" value="WOJ92939.1"/>
    <property type="molecule type" value="Genomic_DNA"/>
</dbReference>
<evidence type="ECO:0000313" key="6">
    <source>
        <dbReference type="Proteomes" id="UP001626537"/>
    </source>
</evidence>
<dbReference type="InterPro" id="IPR013519">
    <property type="entry name" value="Int_alpha_beta-p"/>
</dbReference>
<dbReference type="SMART" id="SM00191">
    <property type="entry name" value="Int_alpha"/>
    <property type="match status" value="4"/>
</dbReference>
<keyword evidence="2" id="KW-0677">Repeat</keyword>
<protein>
    <recommendedName>
        <fullName evidence="7">FG-GAP repeat-containing protein</fullName>
    </recommendedName>
</protein>
<gene>
    <name evidence="5" type="ORF">R0135_14260</name>
</gene>
<proteinExistence type="predicted"/>
<keyword evidence="6" id="KW-1185">Reference proteome</keyword>
<feature type="signal peptide" evidence="4">
    <location>
        <begin position="1"/>
        <end position="23"/>
    </location>
</feature>
<name>A0ABZ0I291_9GAMM</name>
<dbReference type="InterPro" id="IPR013517">
    <property type="entry name" value="FG-GAP"/>
</dbReference>
<dbReference type="PANTHER" id="PTHR36220">
    <property type="entry name" value="UNNAMED PRODUCT"/>
    <property type="match status" value="1"/>
</dbReference>
<evidence type="ECO:0000256" key="3">
    <source>
        <dbReference type="ARBA" id="ARBA00023180"/>
    </source>
</evidence>
<dbReference type="RefSeq" id="WP_407347596.1">
    <property type="nucleotide sequence ID" value="NZ_CP136864.1"/>
</dbReference>
<dbReference type="PANTHER" id="PTHR36220:SF1">
    <property type="entry name" value="GAMMA TUBULIN COMPLEX COMPONENT C-TERMINAL DOMAIN-CONTAINING PROTEIN"/>
    <property type="match status" value="1"/>
</dbReference>
<keyword evidence="1 4" id="KW-0732">Signal</keyword>
<evidence type="ECO:0000313" key="5">
    <source>
        <dbReference type="EMBL" id="WOJ92939.1"/>
    </source>
</evidence>
<sequence>MKSGSWIRSGLLCLAFASVQMNAGPLSAQTLTEFEKLFAPTPYDQQRFGGVVAISGDTMALGVPADNNEWGDQAGSVYIFVRENGGWAQQTKLINPDGAPNEKWGEQVAIHQNTIVVGQSSKNVAYVFERHDSDWDSGTQLKAGDVATLDSFGGSVAVYDDTVIVGARLDDVDVTDQGSVYVYVKGESGWVQQQKIVGVPSTGNTVNFGNSVALFEDTLVVGSYLDGDIRNADGTASGCRFSCGSAYVFNRSDALISPWVQNTRLFADDRQSDDAFGFSVAIFADTILIGARSDRDERNGRPYGSAYVFERSETAWNQVARLTASDRTSRLLFGYSVAATKDTLIVGAPGATTGIYGLNGAAYAFERAESTWRQQFRLLPTDTDSFDLFGVSVAISNSTALAGSPRNDSAGTDSGAAYSFELDAPLVTEIVIGNDPVAVNEWLTLSAAITDADTGRSNIVSAEFEIRGINGVVYSGVGDNNVCYNTESLCPVDEDGHPGFFDSTSEKVEGQLFWESIPDDPGPGLYEMCVRGTDYTGNISRFSCKSFVVYDPSAGFVSGSGSIASPPGADLADATAAGPARFAFISKYLKGRTSPDGNLQFQFHDGDLKFRSTSLEWLVVTGEPRGRFQGNGQLREKNTVMTCTFVVDAWDGTRKGEVDKFGIQIFGCSRPSLAERYKLDAIDLTSGNIIISGR</sequence>
<organism evidence="5 6">
    <name type="scientific">Congregibacter variabilis</name>
    <dbReference type="NCBI Taxonomy" id="3081200"/>
    <lineage>
        <taxon>Bacteria</taxon>
        <taxon>Pseudomonadati</taxon>
        <taxon>Pseudomonadota</taxon>
        <taxon>Gammaproteobacteria</taxon>
        <taxon>Cellvibrionales</taxon>
        <taxon>Halieaceae</taxon>
        <taxon>Congregibacter</taxon>
    </lineage>
</organism>
<dbReference type="Proteomes" id="UP001626537">
    <property type="component" value="Chromosome"/>
</dbReference>
<accession>A0ABZ0I291</accession>
<evidence type="ECO:0008006" key="7">
    <source>
        <dbReference type="Google" id="ProtNLM"/>
    </source>
</evidence>